<name>X1ICP1_9ZZZZ</name>
<gene>
    <name evidence="1" type="ORF">S03H2_28254</name>
</gene>
<comment type="caution">
    <text evidence="1">The sequence shown here is derived from an EMBL/GenBank/DDBJ whole genome shotgun (WGS) entry which is preliminary data.</text>
</comment>
<protein>
    <submittedName>
        <fullName evidence="1">Uncharacterized protein</fullName>
    </submittedName>
</protein>
<sequence length="35" mass="3873">QKVKGLILTLDVDEQLIKAARGVDFDVVLYQLTLG</sequence>
<reference evidence="1" key="1">
    <citation type="journal article" date="2014" name="Front. Microbiol.">
        <title>High frequency of phylogenetically diverse reductive dehalogenase-homologous genes in deep subseafloor sedimentary metagenomes.</title>
        <authorList>
            <person name="Kawai M."/>
            <person name="Futagami T."/>
            <person name="Toyoda A."/>
            <person name="Takaki Y."/>
            <person name="Nishi S."/>
            <person name="Hori S."/>
            <person name="Arai W."/>
            <person name="Tsubouchi T."/>
            <person name="Morono Y."/>
            <person name="Uchiyama I."/>
            <person name="Ito T."/>
            <person name="Fujiyama A."/>
            <person name="Inagaki F."/>
            <person name="Takami H."/>
        </authorList>
    </citation>
    <scope>NUCLEOTIDE SEQUENCE</scope>
    <source>
        <strain evidence="1">Expedition CK06-06</strain>
    </source>
</reference>
<accession>X1ICP1</accession>
<evidence type="ECO:0000313" key="1">
    <source>
        <dbReference type="EMBL" id="GAH55358.1"/>
    </source>
</evidence>
<proteinExistence type="predicted"/>
<organism evidence="1">
    <name type="scientific">marine sediment metagenome</name>
    <dbReference type="NCBI Taxonomy" id="412755"/>
    <lineage>
        <taxon>unclassified sequences</taxon>
        <taxon>metagenomes</taxon>
        <taxon>ecological metagenomes</taxon>
    </lineage>
</organism>
<feature type="non-terminal residue" evidence="1">
    <location>
        <position position="1"/>
    </location>
</feature>
<dbReference type="EMBL" id="BARU01017019">
    <property type="protein sequence ID" value="GAH55358.1"/>
    <property type="molecule type" value="Genomic_DNA"/>
</dbReference>
<dbReference type="AlphaFoldDB" id="X1ICP1"/>